<dbReference type="AlphaFoldDB" id="A0AAN9LVJ4"/>
<evidence type="ECO:0000313" key="1">
    <source>
        <dbReference type="EMBL" id="KAK7342972.1"/>
    </source>
</evidence>
<protein>
    <submittedName>
        <fullName evidence="1">Uncharacterized protein</fullName>
    </submittedName>
</protein>
<gene>
    <name evidence="1" type="ORF">VNO80_25931</name>
</gene>
<proteinExistence type="predicted"/>
<reference evidence="1 2" key="1">
    <citation type="submission" date="2024-01" db="EMBL/GenBank/DDBJ databases">
        <title>The genomes of 5 underutilized Papilionoideae crops provide insights into root nodulation and disease resistanc.</title>
        <authorList>
            <person name="Jiang F."/>
        </authorList>
    </citation>
    <scope>NUCLEOTIDE SEQUENCE [LARGE SCALE GENOMIC DNA]</scope>
    <source>
        <strain evidence="1">JINMINGXINNONG_FW02</strain>
        <tissue evidence="1">Leaves</tissue>
    </source>
</reference>
<keyword evidence="2" id="KW-1185">Reference proteome</keyword>
<accession>A0AAN9LVJ4</accession>
<comment type="caution">
    <text evidence="1">The sequence shown here is derived from an EMBL/GenBank/DDBJ whole genome shotgun (WGS) entry which is preliminary data.</text>
</comment>
<organism evidence="1 2">
    <name type="scientific">Phaseolus coccineus</name>
    <name type="common">Scarlet runner bean</name>
    <name type="synonym">Phaseolus multiflorus</name>
    <dbReference type="NCBI Taxonomy" id="3886"/>
    <lineage>
        <taxon>Eukaryota</taxon>
        <taxon>Viridiplantae</taxon>
        <taxon>Streptophyta</taxon>
        <taxon>Embryophyta</taxon>
        <taxon>Tracheophyta</taxon>
        <taxon>Spermatophyta</taxon>
        <taxon>Magnoliopsida</taxon>
        <taxon>eudicotyledons</taxon>
        <taxon>Gunneridae</taxon>
        <taxon>Pentapetalae</taxon>
        <taxon>rosids</taxon>
        <taxon>fabids</taxon>
        <taxon>Fabales</taxon>
        <taxon>Fabaceae</taxon>
        <taxon>Papilionoideae</taxon>
        <taxon>50 kb inversion clade</taxon>
        <taxon>NPAAA clade</taxon>
        <taxon>indigoferoid/millettioid clade</taxon>
        <taxon>Phaseoleae</taxon>
        <taxon>Phaseolus</taxon>
    </lineage>
</organism>
<name>A0AAN9LVJ4_PHACN</name>
<evidence type="ECO:0000313" key="2">
    <source>
        <dbReference type="Proteomes" id="UP001374584"/>
    </source>
</evidence>
<dbReference type="Proteomes" id="UP001374584">
    <property type="component" value="Unassembled WGS sequence"/>
</dbReference>
<dbReference type="EMBL" id="JAYMYR010000009">
    <property type="protein sequence ID" value="KAK7342972.1"/>
    <property type="molecule type" value="Genomic_DNA"/>
</dbReference>
<sequence length="352" mass="38978">MGEFFDSLVGVVIAVSWLAHSELRVECWRDLCEGIGFITLRQEGTAGGMKVMGQFFDSLVGVVIAVSWLAYSELRVECWRDLCEGIGVITLRQEGTATFCKMVGTRYHLCNVMQKSHIVKNVKEKNLYKVPDEVVSSPSLVTRACNPSGGMKVMGEFFDSLVGVVIAVSWLAHSELRVECWRDLCEGIGFITLRQEGTAGGMKVMGQFFDSLVGVVIAVSWLAYSELRVECWRDLCEGIGVITLRKEGIATFCKMVGTRYHLCNVMQKSHIVKNVKEKNLYKVPDEVVSSPSLVTRACNPSGGMKVMGEFFDSLVGVVIAVSWLAHSELRVECWRDFCEGIGVITLKQEGTA</sequence>